<feature type="region of interest" description="Disordered" evidence="10">
    <location>
        <begin position="289"/>
        <end position="426"/>
    </location>
</feature>
<reference evidence="12" key="1">
    <citation type="submission" date="2021-06" db="EMBL/GenBank/DDBJ databases">
        <title>Comparative genomics, transcriptomics and evolutionary studies reveal genomic signatures of adaptation to plant cell wall in hemibiotrophic fungi.</title>
        <authorList>
            <consortium name="DOE Joint Genome Institute"/>
            <person name="Baroncelli R."/>
            <person name="Diaz J.F."/>
            <person name="Benocci T."/>
            <person name="Peng M."/>
            <person name="Battaglia E."/>
            <person name="Haridas S."/>
            <person name="Andreopoulos W."/>
            <person name="Labutti K."/>
            <person name="Pangilinan J."/>
            <person name="Floch G.L."/>
            <person name="Makela M.R."/>
            <person name="Henrissat B."/>
            <person name="Grigoriev I.V."/>
            <person name="Crouch J.A."/>
            <person name="De Vries R.P."/>
            <person name="Sukno S.A."/>
            <person name="Thon M.R."/>
        </authorList>
    </citation>
    <scope>NUCLEOTIDE SEQUENCE</scope>
    <source>
        <strain evidence="12">CBS 125086</strain>
    </source>
</reference>
<dbReference type="PANTHER" id="PTHR22993">
    <property type="entry name" value="FORMAMIDOPYRIMIDINE-DNA GLYCOSYLASE"/>
    <property type="match status" value="1"/>
</dbReference>
<dbReference type="GO" id="GO:0008534">
    <property type="term" value="F:oxidized purine nucleobase lesion DNA N-glycosylase activity"/>
    <property type="evidence" value="ECO:0007669"/>
    <property type="project" value="UniProtKB-EC"/>
</dbReference>
<evidence type="ECO:0000313" key="13">
    <source>
        <dbReference type="Proteomes" id="UP001230504"/>
    </source>
</evidence>
<evidence type="ECO:0000256" key="9">
    <source>
        <dbReference type="ARBA" id="ARBA00023295"/>
    </source>
</evidence>
<dbReference type="AlphaFoldDB" id="A0AAD8PYB9"/>
<evidence type="ECO:0000259" key="11">
    <source>
        <dbReference type="PROSITE" id="PS51068"/>
    </source>
</evidence>
<keyword evidence="5" id="KW-0238">DNA-binding</keyword>
<keyword evidence="3" id="KW-0227">DNA damage</keyword>
<dbReference type="FunFam" id="1.10.8.50:FF:000009">
    <property type="entry name" value="Formamidopyrimidine-DNA glycosylase"/>
    <property type="match status" value="1"/>
</dbReference>
<comment type="catalytic activity">
    <reaction evidence="1">
        <text>Hydrolysis of DNA containing ring-opened 7-methylguanine residues, releasing 2,6-diamino-4-hydroxy-5-(N-methyl)formamidopyrimidine.</text>
        <dbReference type="EC" id="3.2.2.23"/>
    </reaction>
</comment>
<dbReference type="GO" id="GO:0006284">
    <property type="term" value="P:base-excision repair"/>
    <property type="evidence" value="ECO:0007669"/>
    <property type="project" value="InterPro"/>
</dbReference>
<dbReference type="GO" id="GO:0016829">
    <property type="term" value="F:lyase activity"/>
    <property type="evidence" value="ECO:0007669"/>
    <property type="project" value="UniProtKB-KW"/>
</dbReference>
<dbReference type="Pfam" id="PF06831">
    <property type="entry name" value="H2TH"/>
    <property type="match status" value="1"/>
</dbReference>
<evidence type="ECO:0000256" key="2">
    <source>
        <dbReference type="ARBA" id="ARBA00009409"/>
    </source>
</evidence>
<organism evidence="12 13">
    <name type="scientific">Colletotrichum navitas</name>
    <dbReference type="NCBI Taxonomy" id="681940"/>
    <lineage>
        <taxon>Eukaryota</taxon>
        <taxon>Fungi</taxon>
        <taxon>Dikarya</taxon>
        <taxon>Ascomycota</taxon>
        <taxon>Pezizomycotina</taxon>
        <taxon>Sordariomycetes</taxon>
        <taxon>Hypocreomycetidae</taxon>
        <taxon>Glomerellales</taxon>
        <taxon>Glomerellaceae</taxon>
        <taxon>Colletotrichum</taxon>
        <taxon>Colletotrichum graminicola species complex</taxon>
    </lineage>
</organism>
<dbReference type="CDD" id="cd08972">
    <property type="entry name" value="PF_Nei_N"/>
    <property type="match status" value="1"/>
</dbReference>
<dbReference type="SMART" id="SM01232">
    <property type="entry name" value="H2TH"/>
    <property type="match status" value="1"/>
</dbReference>
<gene>
    <name evidence="12" type="ORF">LY79DRAFT_670371</name>
</gene>
<comment type="similarity">
    <text evidence="2">Belongs to the FPG family.</text>
</comment>
<comment type="caution">
    <text evidence="12">The sequence shown here is derived from an EMBL/GenBank/DDBJ whole genome shotgun (WGS) entry which is preliminary data.</text>
</comment>
<dbReference type="Gene3D" id="3.20.190.10">
    <property type="entry name" value="MutM-like, N-terminal"/>
    <property type="match status" value="1"/>
</dbReference>
<evidence type="ECO:0000256" key="8">
    <source>
        <dbReference type="ARBA" id="ARBA00023268"/>
    </source>
</evidence>
<keyword evidence="7" id="KW-0456">Lyase</keyword>
<evidence type="ECO:0000256" key="10">
    <source>
        <dbReference type="SAM" id="MobiDB-lite"/>
    </source>
</evidence>
<dbReference type="GO" id="GO:0003684">
    <property type="term" value="F:damaged DNA binding"/>
    <property type="evidence" value="ECO:0007669"/>
    <property type="project" value="InterPro"/>
</dbReference>
<dbReference type="GO" id="GO:0005634">
    <property type="term" value="C:nucleus"/>
    <property type="evidence" value="ECO:0007669"/>
    <property type="project" value="TreeGrafter"/>
</dbReference>
<dbReference type="PROSITE" id="PS51068">
    <property type="entry name" value="FPG_CAT"/>
    <property type="match status" value="1"/>
</dbReference>
<evidence type="ECO:0000256" key="5">
    <source>
        <dbReference type="ARBA" id="ARBA00023125"/>
    </source>
</evidence>
<dbReference type="InterPro" id="IPR035937">
    <property type="entry name" value="FPG_N"/>
</dbReference>
<dbReference type="SUPFAM" id="SSF46946">
    <property type="entry name" value="S13-like H2TH domain"/>
    <property type="match status" value="1"/>
</dbReference>
<keyword evidence="6" id="KW-0234">DNA repair</keyword>
<dbReference type="RefSeq" id="XP_060413301.1">
    <property type="nucleotide sequence ID" value="XM_060563770.1"/>
</dbReference>
<dbReference type="InterPro" id="IPR010979">
    <property type="entry name" value="Ribosomal_uS13-like_H2TH"/>
</dbReference>
<dbReference type="EMBL" id="JAHLJV010000036">
    <property type="protein sequence ID" value="KAK1589764.1"/>
    <property type="molecule type" value="Genomic_DNA"/>
</dbReference>
<proteinExistence type="inferred from homology"/>
<dbReference type="Proteomes" id="UP001230504">
    <property type="component" value="Unassembled WGS sequence"/>
</dbReference>
<evidence type="ECO:0000256" key="7">
    <source>
        <dbReference type="ARBA" id="ARBA00023239"/>
    </source>
</evidence>
<dbReference type="SUPFAM" id="SSF81624">
    <property type="entry name" value="N-terminal domain of MutM-like DNA repair proteins"/>
    <property type="match status" value="1"/>
</dbReference>
<evidence type="ECO:0000256" key="3">
    <source>
        <dbReference type="ARBA" id="ARBA00022763"/>
    </source>
</evidence>
<keyword evidence="9" id="KW-0326">Glycosidase</keyword>
<accession>A0AAD8PYB9</accession>
<feature type="compositionally biased region" description="Basic and acidic residues" evidence="10">
    <location>
        <begin position="330"/>
        <end position="340"/>
    </location>
</feature>
<dbReference type="InterPro" id="IPR012319">
    <property type="entry name" value="FPG_cat"/>
</dbReference>
<keyword evidence="13" id="KW-1185">Reference proteome</keyword>
<feature type="compositionally biased region" description="Basic and acidic residues" evidence="10">
    <location>
        <begin position="356"/>
        <end position="368"/>
    </location>
</feature>
<dbReference type="Gene3D" id="1.10.8.50">
    <property type="match status" value="1"/>
</dbReference>
<sequence>MPEIAEVARCVHFLRHHLLGKTIAKVSAPDDANVFGKVGTSGPAFEKALKGRKVVSVGSQGKYFWITFDKPPHAVMHLGMTGWIHIKGDKTAYTNYYKKMKDGEADVWPPKYWKFQLETDDKPPVAAAFTDPRRFGRIRLVDCPGADIRKHSPLKENGPDPVVDVDVFTEAYLAGKMRARHVPVKALLLDQSHISGIGNWVADEVLYQARLHPEQYCDSFDAAEVARLYEAVRFVCQTAVDKLGDSDEFPADWLFNYRWGKGSKGAASALPNGDKIAFVTVGGRTSCYAPGRQKKTGQIVPSAKEEPVSGDEEAQPKAVPKKKFGKRQAQARESEDEKPTKKARGGRGPAQAKPGSEMKQKGEDKGEESSPEPPEAPSNRKPRGPRAAEKAKKVPSRTKKTAAKDKTAETQTGDAGSRRRSLRLKK</sequence>
<dbReference type="GeneID" id="85448010"/>
<evidence type="ECO:0000313" key="12">
    <source>
        <dbReference type="EMBL" id="KAK1589764.1"/>
    </source>
</evidence>
<evidence type="ECO:0000256" key="1">
    <source>
        <dbReference type="ARBA" id="ARBA00001668"/>
    </source>
</evidence>
<keyword evidence="4" id="KW-0378">Hydrolase</keyword>
<dbReference type="SMART" id="SM00898">
    <property type="entry name" value="Fapy_DNA_glyco"/>
    <property type="match status" value="1"/>
</dbReference>
<keyword evidence="8" id="KW-0511">Multifunctional enzyme</keyword>
<name>A0AAD8PYB9_9PEZI</name>
<dbReference type="GO" id="GO:0003906">
    <property type="term" value="F:DNA-(apurinic or apyrimidinic site) endonuclease activity"/>
    <property type="evidence" value="ECO:0007669"/>
    <property type="project" value="InterPro"/>
</dbReference>
<dbReference type="Pfam" id="PF01149">
    <property type="entry name" value="Fapy_DNA_glyco"/>
    <property type="match status" value="1"/>
</dbReference>
<dbReference type="GO" id="GO:0008270">
    <property type="term" value="F:zinc ion binding"/>
    <property type="evidence" value="ECO:0007669"/>
    <property type="project" value="InterPro"/>
</dbReference>
<dbReference type="PANTHER" id="PTHR22993:SF9">
    <property type="entry name" value="FORMAMIDOPYRIMIDINE-DNA GLYCOSYLASE"/>
    <property type="match status" value="1"/>
</dbReference>
<evidence type="ECO:0000256" key="4">
    <source>
        <dbReference type="ARBA" id="ARBA00022801"/>
    </source>
</evidence>
<evidence type="ECO:0000256" key="6">
    <source>
        <dbReference type="ARBA" id="ARBA00023204"/>
    </source>
</evidence>
<feature type="domain" description="Formamidopyrimidine-DNA glycosylase catalytic" evidence="11">
    <location>
        <begin position="2"/>
        <end position="136"/>
    </location>
</feature>
<protein>
    <submittedName>
        <fullName evidence="12">Formamidopyrimidine-DNA glycosylase domain-containing protein</fullName>
    </submittedName>
</protein>
<dbReference type="InterPro" id="IPR015886">
    <property type="entry name" value="H2TH_FPG"/>
</dbReference>